<evidence type="ECO:0000313" key="1">
    <source>
        <dbReference type="EMBL" id="GKV16893.1"/>
    </source>
</evidence>
<dbReference type="Proteomes" id="UP001054252">
    <property type="component" value="Unassembled WGS sequence"/>
</dbReference>
<proteinExistence type="predicted"/>
<dbReference type="Pfam" id="PF03140">
    <property type="entry name" value="DUF247"/>
    <property type="match status" value="1"/>
</dbReference>
<comment type="caution">
    <text evidence="1">The sequence shown here is derived from an EMBL/GenBank/DDBJ whole genome shotgun (WGS) entry which is preliminary data.</text>
</comment>
<sequence>METAEDNRESIAAELELLISSNKPTASRESSIFRIPNILSKHNKKAYLPNAFSFGPWHHDECNLQSTQALKINYLKGLLNRFPDPSAKLLELVCAVRNIKDQARQCYAGKISFSDDELVKILVLDGCFITELFLKYYNATSRDEDDPIFTVPCMLQSLYHDLFLLENQIPWFVLQHIFDLTNERTKEPNLELHQLAIHFFSKIFSNDGLPGANELSPSATILHVIDLLRQCLLANSSQSGWKESSSREKMEEPTEAKTQIPSASILNKAGIKFKRGSTKENKKAFERGKSRCILDIKFDYGVVELPFLSIHDATETIFRNLIAFEQCCCGLPTIFTSYAKFMNNLISSVDDFHILCSNGIISNSLLSPEDATGFFNRICNDARVTHFHYDGIYEEVNSYYRRRLMILRTLKCCDLFFRSLSGLSS</sequence>
<dbReference type="PANTHER" id="PTHR31170">
    <property type="entry name" value="BNAC04G53230D PROTEIN"/>
    <property type="match status" value="1"/>
</dbReference>
<dbReference type="InterPro" id="IPR004158">
    <property type="entry name" value="DUF247_pln"/>
</dbReference>
<dbReference type="PANTHER" id="PTHR31170:SF17">
    <property type="match status" value="1"/>
</dbReference>
<name>A0AAV5K074_9ROSI</name>
<accession>A0AAV5K074</accession>
<dbReference type="AlphaFoldDB" id="A0AAV5K074"/>
<organism evidence="1 2">
    <name type="scientific">Rubroshorea leprosula</name>
    <dbReference type="NCBI Taxonomy" id="152421"/>
    <lineage>
        <taxon>Eukaryota</taxon>
        <taxon>Viridiplantae</taxon>
        <taxon>Streptophyta</taxon>
        <taxon>Embryophyta</taxon>
        <taxon>Tracheophyta</taxon>
        <taxon>Spermatophyta</taxon>
        <taxon>Magnoliopsida</taxon>
        <taxon>eudicotyledons</taxon>
        <taxon>Gunneridae</taxon>
        <taxon>Pentapetalae</taxon>
        <taxon>rosids</taxon>
        <taxon>malvids</taxon>
        <taxon>Malvales</taxon>
        <taxon>Dipterocarpaceae</taxon>
        <taxon>Rubroshorea</taxon>
    </lineage>
</organism>
<keyword evidence="2" id="KW-1185">Reference proteome</keyword>
<dbReference type="EMBL" id="BPVZ01000046">
    <property type="protein sequence ID" value="GKV16893.1"/>
    <property type="molecule type" value="Genomic_DNA"/>
</dbReference>
<evidence type="ECO:0000313" key="2">
    <source>
        <dbReference type="Proteomes" id="UP001054252"/>
    </source>
</evidence>
<gene>
    <name evidence="1" type="ORF">SLEP1_g27463</name>
</gene>
<reference evidence="1 2" key="1">
    <citation type="journal article" date="2021" name="Commun. Biol.">
        <title>The genome of Shorea leprosula (Dipterocarpaceae) highlights the ecological relevance of drought in aseasonal tropical rainforests.</title>
        <authorList>
            <person name="Ng K.K.S."/>
            <person name="Kobayashi M.J."/>
            <person name="Fawcett J.A."/>
            <person name="Hatakeyama M."/>
            <person name="Paape T."/>
            <person name="Ng C.H."/>
            <person name="Ang C.C."/>
            <person name="Tnah L.H."/>
            <person name="Lee C.T."/>
            <person name="Nishiyama T."/>
            <person name="Sese J."/>
            <person name="O'Brien M.J."/>
            <person name="Copetti D."/>
            <person name="Mohd Noor M.I."/>
            <person name="Ong R.C."/>
            <person name="Putra M."/>
            <person name="Sireger I.Z."/>
            <person name="Indrioko S."/>
            <person name="Kosugi Y."/>
            <person name="Izuno A."/>
            <person name="Isagi Y."/>
            <person name="Lee S.L."/>
            <person name="Shimizu K.K."/>
        </authorList>
    </citation>
    <scope>NUCLEOTIDE SEQUENCE [LARGE SCALE GENOMIC DNA]</scope>
    <source>
        <strain evidence="1">214</strain>
    </source>
</reference>
<protein>
    <submittedName>
        <fullName evidence="1">Uncharacterized protein</fullName>
    </submittedName>
</protein>